<dbReference type="RefSeq" id="WP_189475253.1">
    <property type="nucleotide sequence ID" value="NZ_BMYM01000001.1"/>
</dbReference>
<dbReference type="Gene3D" id="3.30.70.270">
    <property type="match status" value="1"/>
</dbReference>
<dbReference type="CDD" id="cd01949">
    <property type="entry name" value="GGDEF"/>
    <property type="match status" value="1"/>
</dbReference>
<dbReference type="Pfam" id="PF07793">
    <property type="entry name" value="DUF1631"/>
    <property type="match status" value="1"/>
</dbReference>
<dbReference type="PANTHER" id="PTHR33121:SF23">
    <property type="entry name" value="CYCLIC DI-GMP PHOSPHODIESTERASE PDEB"/>
    <property type="match status" value="1"/>
</dbReference>
<dbReference type="InterPro" id="IPR012434">
    <property type="entry name" value="DUF1631"/>
</dbReference>
<keyword evidence="5" id="KW-1185">Reference proteome</keyword>
<name>A0A919CIB3_9GAMM</name>
<dbReference type="EMBL" id="BMYM01000001">
    <property type="protein sequence ID" value="GHD28275.1"/>
    <property type="molecule type" value="Genomic_DNA"/>
</dbReference>
<feature type="region of interest" description="Disordered" evidence="1">
    <location>
        <begin position="329"/>
        <end position="390"/>
    </location>
</feature>
<dbReference type="PROSITE" id="PS50887">
    <property type="entry name" value="GGDEF"/>
    <property type="match status" value="1"/>
</dbReference>
<evidence type="ECO:0000313" key="5">
    <source>
        <dbReference type="Proteomes" id="UP000644693"/>
    </source>
</evidence>
<dbReference type="SUPFAM" id="SSF55073">
    <property type="entry name" value="Nucleotide cyclase"/>
    <property type="match status" value="1"/>
</dbReference>
<accession>A0A919CIB3</accession>
<dbReference type="InterPro" id="IPR043128">
    <property type="entry name" value="Rev_trsase/Diguanyl_cyclase"/>
</dbReference>
<dbReference type="PANTHER" id="PTHR33121">
    <property type="entry name" value="CYCLIC DI-GMP PHOSPHODIESTERASE PDEF"/>
    <property type="match status" value="1"/>
</dbReference>
<dbReference type="GO" id="GO:0071111">
    <property type="term" value="F:cyclic-guanylate-specific phosphodiesterase activity"/>
    <property type="evidence" value="ECO:0007669"/>
    <property type="project" value="InterPro"/>
</dbReference>
<dbReference type="NCBIfam" id="TIGR00254">
    <property type="entry name" value="GGDEF"/>
    <property type="match status" value="1"/>
</dbReference>
<proteinExistence type="predicted"/>
<dbReference type="SUPFAM" id="SSF141868">
    <property type="entry name" value="EAL domain-like"/>
    <property type="match status" value="1"/>
</dbReference>
<evidence type="ECO:0000259" key="3">
    <source>
        <dbReference type="PROSITE" id="PS50887"/>
    </source>
</evidence>
<evidence type="ECO:0000313" key="4">
    <source>
        <dbReference type="EMBL" id="GHD28275.1"/>
    </source>
</evidence>
<feature type="compositionally biased region" description="Low complexity" evidence="1">
    <location>
        <begin position="357"/>
        <end position="366"/>
    </location>
</feature>
<dbReference type="Gene3D" id="3.20.20.450">
    <property type="entry name" value="EAL domain"/>
    <property type="match status" value="1"/>
</dbReference>
<dbReference type="InterPro" id="IPR050706">
    <property type="entry name" value="Cyclic-di-GMP_PDE-like"/>
</dbReference>
<feature type="domain" description="EAL" evidence="2">
    <location>
        <begin position="1063"/>
        <end position="1321"/>
    </location>
</feature>
<dbReference type="Pfam" id="PF00990">
    <property type="entry name" value="GGDEF"/>
    <property type="match status" value="1"/>
</dbReference>
<dbReference type="SMART" id="SM00052">
    <property type="entry name" value="EAL"/>
    <property type="match status" value="1"/>
</dbReference>
<dbReference type="InterPro" id="IPR001633">
    <property type="entry name" value="EAL_dom"/>
</dbReference>
<protein>
    <submittedName>
        <fullName evidence="4">Uncharacterized protein</fullName>
    </submittedName>
</protein>
<dbReference type="Proteomes" id="UP000644693">
    <property type="component" value="Unassembled WGS sequence"/>
</dbReference>
<dbReference type="Pfam" id="PF00563">
    <property type="entry name" value="EAL"/>
    <property type="match status" value="1"/>
</dbReference>
<evidence type="ECO:0000259" key="2">
    <source>
        <dbReference type="PROSITE" id="PS50883"/>
    </source>
</evidence>
<organism evidence="4 5">
    <name type="scientific">Parahalioglobus pacificus</name>
    <dbReference type="NCBI Taxonomy" id="930806"/>
    <lineage>
        <taxon>Bacteria</taxon>
        <taxon>Pseudomonadati</taxon>
        <taxon>Pseudomonadota</taxon>
        <taxon>Gammaproteobacteria</taxon>
        <taxon>Cellvibrionales</taxon>
        <taxon>Halieaceae</taxon>
        <taxon>Parahalioglobus</taxon>
    </lineage>
</organism>
<reference evidence="4" key="1">
    <citation type="journal article" date="2014" name="Int. J. Syst. Evol. Microbiol.">
        <title>Complete genome sequence of Corynebacterium casei LMG S-19264T (=DSM 44701T), isolated from a smear-ripened cheese.</title>
        <authorList>
            <consortium name="US DOE Joint Genome Institute (JGI-PGF)"/>
            <person name="Walter F."/>
            <person name="Albersmeier A."/>
            <person name="Kalinowski J."/>
            <person name="Ruckert C."/>
        </authorList>
    </citation>
    <scope>NUCLEOTIDE SEQUENCE</scope>
    <source>
        <strain evidence="4">KCTC 23430</strain>
    </source>
</reference>
<dbReference type="InterPro" id="IPR000160">
    <property type="entry name" value="GGDEF_dom"/>
</dbReference>
<gene>
    <name evidence="4" type="ORF">GCM10007053_07490</name>
</gene>
<dbReference type="PROSITE" id="PS50883">
    <property type="entry name" value="EAL"/>
    <property type="match status" value="1"/>
</dbReference>
<comment type="caution">
    <text evidence="4">The sequence shown here is derived from an EMBL/GenBank/DDBJ whole genome shotgun (WGS) entry which is preliminary data.</text>
</comment>
<dbReference type="CDD" id="cd01948">
    <property type="entry name" value="EAL"/>
    <property type="match status" value="1"/>
</dbReference>
<reference evidence="4" key="2">
    <citation type="submission" date="2020-09" db="EMBL/GenBank/DDBJ databases">
        <authorList>
            <person name="Sun Q."/>
            <person name="Kim S."/>
        </authorList>
    </citation>
    <scope>NUCLEOTIDE SEQUENCE</scope>
    <source>
        <strain evidence="4">KCTC 23430</strain>
    </source>
</reference>
<dbReference type="InterPro" id="IPR029787">
    <property type="entry name" value="Nucleotide_cyclase"/>
</dbReference>
<evidence type="ECO:0000256" key="1">
    <source>
        <dbReference type="SAM" id="MobiDB-lite"/>
    </source>
</evidence>
<dbReference type="InterPro" id="IPR035919">
    <property type="entry name" value="EAL_sf"/>
</dbReference>
<feature type="domain" description="GGDEF" evidence="3">
    <location>
        <begin position="918"/>
        <end position="1051"/>
    </location>
</feature>
<dbReference type="SMART" id="SM00267">
    <property type="entry name" value="GGDEF"/>
    <property type="match status" value="1"/>
</dbReference>
<sequence length="1322" mass="145743">MSATPAQAVVAKAIVMLPGKVRLDGRVRHNDHGELIFLPQTVTNEAPEIGTAISFYCEGINTPSGKPQAFDASISNLRAHALVVSLNTTNDALQCEALHQLLRGELQQPATPVRSQRPPNNALIDALKSKALELLDTKLQSFCNALNGELLDLASTSKTSSQGHNLFYEAMNACKRNEREIINAILGRVRDNYGDLTPAKVEEQSPLDGPNNLDLVDINEYEDFLAVDRMVTAGEELHRVALEALTIRMADVIQADPLKIRVPNDILQLCRGFHAALNGKGIPHSAVPAIFDFFQTRFLKELADYYSALNGLLEAEGIKSGLENEISAKGTLLNRPQRQKPRKPAPRSQSTEDEQAPSEQQSEAQPTPWQSTDRAGSGDTAGRAQNDPMVEKVVDGVVDKITQKLQPTDLYRSVIDALNFRRGGGNSKNYGNPAASGETVVDDPSAPTSGDDASANLADADLLSSVLGALQQDSSARSAVQEGNSLRSYLAENAQNIDSLKDTAGLAPDTLNQLDLIDNLFGTIRSQVDVSQSLKPALGDLQIPLAKLALNEPQFFVDRGHSARAVLDKLSKLSSSANFPNKALENRVGEIVGNIVKDYDQDSSVFDSALSKIDKLVNQQESAHQRNVERVVRTQEGQERLAKAQREVDRVLGARIRPPSAPKALADLAEAGWRDMLVLTHVKEGANSPAWKDQVKNLDTLALWLTEQMNGSVEPDQQAQRSMESDSIIDMIGQQISSALPASIAHEPVLQEIKDTIAGECPVATKPISTPEKLTLTPRERRDKINTLPRLRRWVRRAEQVQTGTWLSYKDSSGHKQRMQLAWISEDKDRYIFVNERGQKSAELSSVQLARQLSRGVQPPPTADKMSLVDQSMYGTLEHVQKTLSFDRNHDALTKLINRSTFEDQMKRALRHAHRRGSRHAVLVLNIDNFGLVNDVYDRVNGDQVLLEFAKLLSQMHGKKTSSARLGDDEFGVLLIDRPLDKAMEVANKICKDIAASEMEIDGEKVTFTVSIGVAPIRDYSNSVDEVLQSASGAMGLAKDQGRNRAVQYTEEQSRIIEKREAQQRSKDDLEKALATDRFVLRAQPIVKSAADGSGMESKHYELLLSLTNKDGSLASPEEFIQSAERYGFMSLVDRWVVREAFQWISELIDAQKVVPSLAINLSGHSVTDDGFLDYLLEQISEFGVGTSKLCFEITETGTISNLVKAADFVRTFRNIGCKFSIDDFGTGLASHNYLRELPVDYVKIDGTFITNIHKNRNDYAMARSINDLAHFLGQETIAESVENDEIIETLQEIGVDYFQGWGVGRPKLLTDVTAELSQVET</sequence>
<feature type="region of interest" description="Disordered" evidence="1">
    <location>
        <begin position="421"/>
        <end position="454"/>
    </location>
</feature>